<dbReference type="Gene3D" id="2.40.70.10">
    <property type="entry name" value="Acid Proteases"/>
    <property type="match status" value="1"/>
</dbReference>
<organism evidence="1 2">
    <name type="scientific">Panicum virgatum</name>
    <name type="common">Blackwell switchgrass</name>
    <dbReference type="NCBI Taxonomy" id="38727"/>
    <lineage>
        <taxon>Eukaryota</taxon>
        <taxon>Viridiplantae</taxon>
        <taxon>Streptophyta</taxon>
        <taxon>Embryophyta</taxon>
        <taxon>Tracheophyta</taxon>
        <taxon>Spermatophyta</taxon>
        <taxon>Magnoliopsida</taxon>
        <taxon>Liliopsida</taxon>
        <taxon>Poales</taxon>
        <taxon>Poaceae</taxon>
        <taxon>PACMAD clade</taxon>
        <taxon>Panicoideae</taxon>
        <taxon>Panicodae</taxon>
        <taxon>Paniceae</taxon>
        <taxon>Panicinae</taxon>
        <taxon>Panicum</taxon>
        <taxon>Panicum sect. Hiantes</taxon>
    </lineage>
</organism>
<keyword evidence="2" id="KW-1185">Reference proteome</keyword>
<evidence type="ECO:0000313" key="1">
    <source>
        <dbReference type="EMBL" id="KAG2657369.1"/>
    </source>
</evidence>
<reference evidence="1" key="1">
    <citation type="submission" date="2020-05" db="EMBL/GenBank/DDBJ databases">
        <title>WGS assembly of Panicum virgatum.</title>
        <authorList>
            <person name="Lovell J.T."/>
            <person name="Jenkins J."/>
            <person name="Shu S."/>
            <person name="Juenger T.E."/>
            <person name="Schmutz J."/>
        </authorList>
    </citation>
    <scope>NUCLEOTIDE SEQUENCE</scope>
    <source>
        <strain evidence="1">AP13</strain>
    </source>
</reference>
<dbReference type="SUPFAM" id="SSF50630">
    <property type="entry name" value="Acid proteases"/>
    <property type="match status" value="1"/>
</dbReference>
<dbReference type="AlphaFoldDB" id="A0A8T0XPJ4"/>
<dbReference type="EMBL" id="CM029037">
    <property type="protein sequence ID" value="KAG2657369.1"/>
    <property type="molecule type" value="Genomic_DNA"/>
</dbReference>
<evidence type="ECO:0000313" key="2">
    <source>
        <dbReference type="Proteomes" id="UP000823388"/>
    </source>
</evidence>
<dbReference type="InterPro" id="IPR021109">
    <property type="entry name" value="Peptidase_aspartic_dom_sf"/>
</dbReference>
<gene>
    <name evidence="1" type="ORF">PVAP13_1KG180977</name>
</gene>
<comment type="caution">
    <text evidence="1">The sequence shown here is derived from an EMBL/GenBank/DDBJ whole genome shotgun (WGS) entry which is preliminary data.</text>
</comment>
<name>A0A8T0XPJ4_PANVG</name>
<protein>
    <submittedName>
        <fullName evidence="1">Uncharacterized protein</fullName>
    </submittedName>
</protein>
<accession>A0A8T0XPJ4</accession>
<dbReference type="Proteomes" id="UP000823388">
    <property type="component" value="Chromosome 1K"/>
</dbReference>
<dbReference type="CDD" id="cd00303">
    <property type="entry name" value="retropepsin_like"/>
    <property type="match status" value="1"/>
</dbReference>
<dbReference type="PANTHER" id="PTHR33240">
    <property type="entry name" value="OS08G0508500 PROTEIN"/>
    <property type="match status" value="1"/>
</dbReference>
<proteinExistence type="predicted"/>
<dbReference type="PANTHER" id="PTHR33240:SF15">
    <property type="entry name" value="GAG-PRO-LIKE PROTEIN"/>
    <property type="match status" value="1"/>
</dbReference>
<sequence length="217" mass="23638">MSSDYFIVPEGEVAHLQFGPRDAVFQKPKELDNHLKALYMRGHVNGKSISRMLVDGGAIVNLMPYSLYKKLGGKDEELINTNMTVSGQGGCDPIGAKGIASMELTIGSKTLATAFFVLEVQGNFSLILGRDWIQANQCVPSTLHQFLVQWIGDEVEIVHGDTSSFIATADSNSIGANNNIKCLSGLDLSDYELISCTKDGFVPATLKPMENRLNHLM</sequence>